<protein>
    <recommendedName>
        <fullName evidence="3">DUF6535 domain-containing protein</fullName>
    </recommendedName>
</protein>
<keyword evidence="2" id="KW-0812">Transmembrane</keyword>
<feature type="region of interest" description="Disordered" evidence="1">
    <location>
        <begin position="742"/>
        <end position="762"/>
    </location>
</feature>
<dbReference type="AlphaFoldDB" id="A0A9P3LJH0"/>
<feature type="region of interest" description="Disordered" evidence="1">
    <location>
        <begin position="702"/>
        <end position="724"/>
    </location>
</feature>
<accession>A0A9P3LJH0</accession>
<feature type="region of interest" description="Disordered" evidence="1">
    <location>
        <begin position="877"/>
        <end position="910"/>
    </location>
</feature>
<evidence type="ECO:0000313" key="4">
    <source>
        <dbReference type="EMBL" id="GJE97375.1"/>
    </source>
</evidence>
<organism evidence="4 5">
    <name type="scientific">Phanerochaete sordida</name>
    <dbReference type="NCBI Taxonomy" id="48140"/>
    <lineage>
        <taxon>Eukaryota</taxon>
        <taxon>Fungi</taxon>
        <taxon>Dikarya</taxon>
        <taxon>Basidiomycota</taxon>
        <taxon>Agaricomycotina</taxon>
        <taxon>Agaricomycetes</taxon>
        <taxon>Polyporales</taxon>
        <taxon>Phanerochaetaceae</taxon>
        <taxon>Phanerochaete</taxon>
    </lineage>
</organism>
<dbReference type="Pfam" id="PF20153">
    <property type="entry name" value="DUF6535"/>
    <property type="match status" value="1"/>
</dbReference>
<keyword evidence="2" id="KW-1133">Transmembrane helix</keyword>
<feature type="compositionally biased region" description="Basic and acidic residues" evidence="1">
    <location>
        <begin position="26"/>
        <end position="40"/>
    </location>
</feature>
<evidence type="ECO:0000313" key="5">
    <source>
        <dbReference type="Proteomes" id="UP000703269"/>
    </source>
</evidence>
<feature type="transmembrane region" description="Helical" evidence="2">
    <location>
        <begin position="120"/>
        <end position="141"/>
    </location>
</feature>
<dbReference type="Proteomes" id="UP000703269">
    <property type="component" value="Unassembled WGS sequence"/>
</dbReference>
<feature type="transmembrane region" description="Helical" evidence="2">
    <location>
        <begin position="321"/>
        <end position="341"/>
    </location>
</feature>
<feature type="transmembrane region" description="Helical" evidence="2">
    <location>
        <begin position="194"/>
        <end position="221"/>
    </location>
</feature>
<dbReference type="OrthoDB" id="2803887at2759"/>
<evidence type="ECO:0000256" key="2">
    <source>
        <dbReference type="SAM" id="Phobius"/>
    </source>
</evidence>
<keyword evidence="5" id="KW-1185">Reference proteome</keyword>
<feature type="domain" description="DUF6535" evidence="3">
    <location>
        <begin position="95"/>
        <end position="278"/>
    </location>
</feature>
<proteinExistence type="predicted"/>
<sequence>MSSAASSNLPGRVTTSLQMPGNFGEPESHAADKEPQEHSEPGVAPAVSSRSSSSTGEKSTAVPGSEGFHVNDKPATQKLSDERQGGTAPEVKKGWPFLLDSAQKHDSAKIERWKAELDNLLVFAGLFSGVLTAYTIESYSWLREDPTATTNRILLLMSAQLASFSTSPGFVNSTAPSAAQVVNSFVFQPDRNDVVINTLWFISLVFSLLASFFAIAAQQWIRALPLPEHLPIMHSIRLWERRHEQLIAWQLPNVIMILPVFLQIAVVMFIVGLYYLLRSLSHPVTAAFAAVSIIPFGFYAISLPAPFLWPSSPYKSPIIPLLFLISQWAALLCVFLVRNLIVRPLMFVQRITGKFHKPMSHSIATHIIHAAWIDRALTWMTESLQKLTFSTFLTHHDIYFTRETTQLAVTRKDDRNKNILKERGRALGRAPVVVSRSELSLLSSCFSAFPCHVRVSVMVQWLAMYFGTSEVNLRLTDRRSPVDRSLLARITVSFARDYTSFLLDALPHEGELPRNFEMRHAGRHSHRRHGHRDSVPFPRAPSFAADWLHQVEDIACILIFLTGMYMEKFTDDWAGARDRNEKTAWIFCLMQACGSQVLSQSPPQAPPHREGSAPLAAPKKIPVTSARYRFPTVCLYGSIAADSDFKFTSEEINELCSLANKCVEHAKLVFDGGHSGEIVQVVDMVFGSVASVLLAFTRETVSSASDNTGPSTKGVEASSTTETPTSVSALLRAFSTFIAKDEGPEGPQPLPQRHSSQPKRLQGIQAAAELARQHDFDHRLVIVRRATTDIVNSLFILRKRNDISHDVVDRAAFSLSSVCKGQRAFDLPATKLPTVSDLADAQKDGQKDDSQMSDASFNSLDFLERLRFVRDMAKAPTLPSHFKSPSFTLEQPSLEKDAPPQNPDDPWRSD</sequence>
<reference evidence="4 5" key="1">
    <citation type="submission" date="2021-08" db="EMBL/GenBank/DDBJ databases">
        <title>Draft Genome Sequence of Phanerochaete sordida strain YK-624.</title>
        <authorList>
            <person name="Mori T."/>
            <person name="Dohra H."/>
            <person name="Suzuki T."/>
            <person name="Kawagishi H."/>
            <person name="Hirai H."/>
        </authorList>
    </citation>
    <scope>NUCLEOTIDE SEQUENCE [LARGE SCALE GENOMIC DNA]</scope>
    <source>
        <strain evidence="4 5">YK-624</strain>
    </source>
</reference>
<evidence type="ECO:0000259" key="3">
    <source>
        <dbReference type="Pfam" id="PF20153"/>
    </source>
</evidence>
<keyword evidence="2" id="KW-0472">Membrane</keyword>
<evidence type="ECO:0000256" key="1">
    <source>
        <dbReference type="SAM" id="MobiDB-lite"/>
    </source>
</evidence>
<gene>
    <name evidence="4" type="ORF">PsYK624_135910</name>
</gene>
<dbReference type="EMBL" id="BPQB01000071">
    <property type="protein sequence ID" value="GJE97375.1"/>
    <property type="molecule type" value="Genomic_DNA"/>
</dbReference>
<feature type="region of interest" description="Disordered" evidence="1">
    <location>
        <begin position="1"/>
        <end position="92"/>
    </location>
</feature>
<name>A0A9P3LJH0_9APHY</name>
<comment type="caution">
    <text evidence="4">The sequence shown here is derived from an EMBL/GenBank/DDBJ whole genome shotgun (WGS) entry which is preliminary data.</text>
</comment>
<dbReference type="InterPro" id="IPR045338">
    <property type="entry name" value="DUF6535"/>
</dbReference>
<feature type="compositionally biased region" description="Polar residues" evidence="1">
    <location>
        <begin position="1"/>
        <end position="19"/>
    </location>
</feature>
<feature type="transmembrane region" description="Helical" evidence="2">
    <location>
        <begin position="254"/>
        <end position="277"/>
    </location>
</feature>
<feature type="transmembrane region" description="Helical" evidence="2">
    <location>
        <begin position="284"/>
        <end position="309"/>
    </location>
</feature>